<dbReference type="Proteomes" id="UP001161408">
    <property type="component" value="Unassembled WGS sequence"/>
</dbReference>
<evidence type="ECO:0000313" key="2">
    <source>
        <dbReference type="Proteomes" id="UP001161408"/>
    </source>
</evidence>
<accession>A0AA37W2F8</accession>
<comment type="caution">
    <text evidence="1">The sequence shown here is derived from an EMBL/GenBank/DDBJ whole genome shotgun (WGS) entry which is preliminary data.</text>
</comment>
<gene>
    <name evidence="1" type="ORF">GCM10007914_15380</name>
</gene>
<dbReference type="EMBL" id="BSNE01000011">
    <property type="protein sequence ID" value="GLQ02657.1"/>
    <property type="molecule type" value="Genomic_DNA"/>
</dbReference>
<dbReference type="RefSeq" id="WP_096038872.1">
    <property type="nucleotide sequence ID" value="NZ_BJXY01000034.1"/>
</dbReference>
<proteinExistence type="predicted"/>
<protein>
    <submittedName>
        <fullName evidence="1">Uncharacterized protein</fullName>
    </submittedName>
</protein>
<dbReference type="AlphaFoldDB" id="A0AA37W2F8"/>
<reference evidence="1" key="2">
    <citation type="submission" date="2023-01" db="EMBL/GenBank/DDBJ databases">
        <title>Draft genome sequence of Pseudoalteromonas tetraodonis strain NBRC 103034.</title>
        <authorList>
            <person name="Sun Q."/>
            <person name="Mori K."/>
        </authorList>
    </citation>
    <scope>NUCLEOTIDE SEQUENCE</scope>
    <source>
        <strain evidence="1">NBRC 103034</strain>
    </source>
</reference>
<keyword evidence="2" id="KW-1185">Reference proteome</keyword>
<dbReference type="SUPFAM" id="SSF75620">
    <property type="entry name" value="Release factor"/>
    <property type="match status" value="1"/>
</dbReference>
<reference evidence="1" key="1">
    <citation type="journal article" date="2014" name="Int. J. Syst. Evol. Microbiol.">
        <title>Complete genome sequence of Corynebacterium casei LMG S-19264T (=DSM 44701T), isolated from a smear-ripened cheese.</title>
        <authorList>
            <consortium name="US DOE Joint Genome Institute (JGI-PGF)"/>
            <person name="Walter F."/>
            <person name="Albersmeier A."/>
            <person name="Kalinowski J."/>
            <person name="Ruckert C."/>
        </authorList>
    </citation>
    <scope>NUCLEOTIDE SEQUENCE</scope>
    <source>
        <strain evidence="1">NBRC 103034</strain>
    </source>
</reference>
<organism evidence="1 2">
    <name type="scientific">Pseudoalteromonas tetraodonis GFC</name>
    <dbReference type="NCBI Taxonomy" id="1315271"/>
    <lineage>
        <taxon>Bacteria</taxon>
        <taxon>Pseudomonadati</taxon>
        <taxon>Pseudomonadota</taxon>
        <taxon>Gammaproteobacteria</taxon>
        <taxon>Alteromonadales</taxon>
        <taxon>Pseudoalteromonadaceae</taxon>
        <taxon>Pseudoalteromonas</taxon>
    </lineage>
</organism>
<evidence type="ECO:0000313" key="1">
    <source>
        <dbReference type="EMBL" id="GLQ02657.1"/>
    </source>
</evidence>
<dbReference type="InterPro" id="IPR045853">
    <property type="entry name" value="Pep_chain_release_fac_I_sf"/>
</dbReference>
<sequence length="95" mass="10889">MNINSDEIEITTCASPYDPPIGAHVGVRIRHLKLNIEVTSTDQKSQHKNHMVATENLKSELAKFELVKSRFEDIDEDDLIDGETFWRELNSGKYD</sequence>
<dbReference type="Gene3D" id="3.30.160.20">
    <property type="match status" value="1"/>
</dbReference>
<name>A0AA37W2F8_9GAMM</name>